<reference evidence="2 3" key="1">
    <citation type="submission" date="2019-05" db="EMBL/GenBank/DDBJ databases">
        <title>Another draft genome of Portunus trituberculatus and its Hox gene families provides insights of decapod evolution.</title>
        <authorList>
            <person name="Jeong J.-H."/>
            <person name="Song I."/>
            <person name="Kim S."/>
            <person name="Choi T."/>
            <person name="Kim D."/>
            <person name="Ryu S."/>
            <person name="Kim W."/>
        </authorList>
    </citation>
    <scope>NUCLEOTIDE SEQUENCE [LARGE SCALE GENOMIC DNA]</scope>
    <source>
        <tissue evidence="2">Muscle</tissue>
    </source>
</reference>
<evidence type="ECO:0000313" key="3">
    <source>
        <dbReference type="Proteomes" id="UP000324222"/>
    </source>
</evidence>
<sequence>MHYRGSTHEDNAVSEIGPPITVTELPGKVSAGSKCGKSLSPAPLRATHRVCHQTTEGVNDAIQKFIVSKG</sequence>
<evidence type="ECO:0000313" key="2">
    <source>
        <dbReference type="EMBL" id="MPC97615.1"/>
    </source>
</evidence>
<organism evidence="2 3">
    <name type="scientific">Portunus trituberculatus</name>
    <name type="common">Swimming crab</name>
    <name type="synonym">Neptunus trituberculatus</name>
    <dbReference type="NCBI Taxonomy" id="210409"/>
    <lineage>
        <taxon>Eukaryota</taxon>
        <taxon>Metazoa</taxon>
        <taxon>Ecdysozoa</taxon>
        <taxon>Arthropoda</taxon>
        <taxon>Crustacea</taxon>
        <taxon>Multicrustacea</taxon>
        <taxon>Malacostraca</taxon>
        <taxon>Eumalacostraca</taxon>
        <taxon>Eucarida</taxon>
        <taxon>Decapoda</taxon>
        <taxon>Pleocyemata</taxon>
        <taxon>Brachyura</taxon>
        <taxon>Eubrachyura</taxon>
        <taxon>Portunoidea</taxon>
        <taxon>Portunidae</taxon>
        <taxon>Portuninae</taxon>
        <taxon>Portunus</taxon>
    </lineage>
</organism>
<evidence type="ECO:0000256" key="1">
    <source>
        <dbReference type="SAM" id="MobiDB-lite"/>
    </source>
</evidence>
<gene>
    <name evidence="2" type="ORF">E2C01_092937</name>
</gene>
<accession>A0A5B7JSR8</accession>
<name>A0A5B7JSR8_PORTR</name>
<keyword evidence="3" id="KW-1185">Reference proteome</keyword>
<dbReference type="EMBL" id="VSRR010110686">
    <property type="protein sequence ID" value="MPC97615.1"/>
    <property type="molecule type" value="Genomic_DNA"/>
</dbReference>
<dbReference type="AlphaFoldDB" id="A0A5B7JSR8"/>
<proteinExistence type="predicted"/>
<protein>
    <submittedName>
        <fullName evidence="2">Uncharacterized protein</fullName>
    </submittedName>
</protein>
<feature type="compositionally biased region" description="Basic and acidic residues" evidence="1">
    <location>
        <begin position="1"/>
        <end position="11"/>
    </location>
</feature>
<dbReference type="Proteomes" id="UP000324222">
    <property type="component" value="Unassembled WGS sequence"/>
</dbReference>
<comment type="caution">
    <text evidence="2">The sequence shown here is derived from an EMBL/GenBank/DDBJ whole genome shotgun (WGS) entry which is preliminary data.</text>
</comment>
<feature type="region of interest" description="Disordered" evidence="1">
    <location>
        <begin position="1"/>
        <end position="20"/>
    </location>
</feature>